<dbReference type="NCBIfam" id="NF033510">
    <property type="entry name" value="Ca_tandemer"/>
    <property type="match status" value="1"/>
</dbReference>
<dbReference type="InterPro" id="IPR013783">
    <property type="entry name" value="Ig-like_fold"/>
</dbReference>
<evidence type="ECO:0000313" key="4">
    <source>
        <dbReference type="Proteomes" id="UP000539064"/>
    </source>
</evidence>
<dbReference type="Pfam" id="PF17936">
    <property type="entry name" value="Big_6"/>
    <property type="match status" value="2"/>
</dbReference>
<dbReference type="Gene3D" id="2.60.40.10">
    <property type="entry name" value="Immunoglobulins"/>
    <property type="match status" value="3"/>
</dbReference>
<proteinExistence type="predicted"/>
<sequence>MTKSKKQTIKKLAIGALVANTFISTTITSLPEISFAKETSTSNTNISKNLKSNLKASNIIENPNFKIDAEALTMPGWKFGIRDIPRLQTTGPLQKDLPLVKSGVLGTLWYAVDVPDSSNGTFMMREGVDNSLELSMQAAIEDNRYYIIYQNIKTVPGEQYVFNCSGLSQYIRLGINVFDSTETLISSTPLSEDFTVSGFKDGVINSSNTFTAQSNETRVEIVLGAGKFTAGGIRRMFLSGGVSVTPTDTTAPDAPNVTTVYDTDTTIKGTGEANCDVKVTLPSGEVVTGRTDGSGNFSITIPAQTAGREIKVTLTDGAGNESNPTTVIVQATALAKPTIAGVTTDDTTVTGTGITGATVTATIGSNTYQGTVVDGSYIISDIPKQPAGTVIYVKQSKDGKTSESASTTVTQGELAPPTINGVTTNDTQIYGTGISGATVTATIGSETYQGTVMYGSYIISDIPKQPAGTVIYVKQSKDGKTSGSVNTIVTQGTVYPPTINTVTTDDTTVKGTGVNGATVTVKIGSTEYTATVTGGEYSVTIPKQAVGTEITAKQALNGVTSMDATTRVIQGTVAAPTIDAVTTDDTTVKGTGINGATVTVKIGSDEYTATVANNAYSVTIPKQAVGTEITAKQALNGVTSM</sequence>
<reference evidence="3 4" key="1">
    <citation type="submission" date="2020-03" db="EMBL/GenBank/DDBJ databases">
        <title>Soil Listeria distribution.</title>
        <authorList>
            <person name="Liao J."/>
            <person name="Wiedmann M."/>
        </authorList>
    </citation>
    <scope>NUCLEOTIDE SEQUENCE [LARGE SCALE GENOMIC DNA]</scope>
    <source>
        <strain evidence="3 4">FSL L7-0978</strain>
    </source>
</reference>
<evidence type="ECO:0000313" key="3">
    <source>
        <dbReference type="EMBL" id="MBC1793975.1"/>
    </source>
</evidence>
<dbReference type="AlphaFoldDB" id="A0A7X1CMB7"/>
<dbReference type="EMBL" id="JAARVG010000010">
    <property type="protein sequence ID" value="MBC1793975.1"/>
    <property type="molecule type" value="Genomic_DNA"/>
</dbReference>
<dbReference type="InterPro" id="IPR041498">
    <property type="entry name" value="Big_6"/>
</dbReference>
<organism evidence="3 4">
    <name type="scientific">Listeria booriae</name>
    <dbReference type="NCBI Taxonomy" id="1552123"/>
    <lineage>
        <taxon>Bacteria</taxon>
        <taxon>Bacillati</taxon>
        <taxon>Bacillota</taxon>
        <taxon>Bacilli</taxon>
        <taxon>Bacillales</taxon>
        <taxon>Listeriaceae</taxon>
        <taxon>Listeria</taxon>
    </lineage>
</organism>
<name>A0A7X1CMB7_9LIST</name>
<dbReference type="Proteomes" id="UP000539064">
    <property type="component" value="Unassembled WGS sequence"/>
</dbReference>
<feature type="region of interest" description="Disordered" evidence="1">
    <location>
        <begin position="401"/>
        <end position="420"/>
    </location>
</feature>
<evidence type="ECO:0000256" key="1">
    <source>
        <dbReference type="SAM" id="MobiDB-lite"/>
    </source>
</evidence>
<feature type="domain" description="Bacterial Ig" evidence="2">
    <location>
        <begin position="497"/>
        <end position="555"/>
    </location>
</feature>
<feature type="non-terminal residue" evidence="3">
    <location>
        <position position="641"/>
    </location>
</feature>
<comment type="caution">
    <text evidence="3">The sequence shown here is derived from an EMBL/GenBank/DDBJ whole genome shotgun (WGS) entry which is preliminary data.</text>
</comment>
<accession>A0A7X1CMB7</accession>
<protein>
    <recommendedName>
        <fullName evidence="2">Bacterial Ig domain-containing protein</fullName>
    </recommendedName>
</protein>
<evidence type="ECO:0000259" key="2">
    <source>
        <dbReference type="Pfam" id="PF17936"/>
    </source>
</evidence>
<dbReference type="RefSeq" id="WP_260450779.1">
    <property type="nucleotide sequence ID" value="NZ_JAARVG010000010.1"/>
</dbReference>
<feature type="compositionally biased region" description="Polar residues" evidence="1">
    <location>
        <begin position="402"/>
        <end position="411"/>
    </location>
</feature>
<gene>
    <name evidence="3" type="ORF">HCA52_11140</name>
</gene>
<feature type="domain" description="Bacterial Ig" evidence="2">
    <location>
        <begin position="251"/>
        <end position="330"/>
    </location>
</feature>